<dbReference type="SUPFAM" id="SSF51569">
    <property type="entry name" value="Aldolase"/>
    <property type="match status" value="1"/>
</dbReference>
<gene>
    <name evidence="1" type="ORF">METZ01_LOCUS407305</name>
</gene>
<proteinExistence type="predicted"/>
<dbReference type="AlphaFoldDB" id="A0A382W8L9"/>
<accession>A0A382W8L9</accession>
<evidence type="ECO:0000313" key="1">
    <source>
        <dbReference type="EMBL" id="SVD54451.1"/>
    </source>
</evidence>
<dbReference type="Gene3D" id="3.20.20.70">
    <property type="entry name" value="Aldolase class I"/>
    <property type="match status" value="1"/>
</dbReference>
<reference evidence="1" key="1">
    <citation type="submission" date="2018-05" db="EMBL/GenBank/DDBJ databases">
        <authorList>
            <person name="Lanie J.A."/>
            <person name="Ng W.-L."/>
            <person name="Kazmierczak K.M."/>
            <person name="Andrzejewski T.M."/>
            <person name="Davidsen T.M."/>
            <person name="Wayne K.J."/>
            <person name="Tettelin H."/>
            <person name="Glass J.I."/>
            <person name="Rusch D."/>
            <person name="Podicherti R."/>
            <person name="Tsui H.-C.T."/>
            <person name="Winkler M.E."/>
        </authorList>
    </citation>
    <scope>NUCLEOTIDE SEQUENCE</scope>
</reference>
<feature type="non-terminal residue" evidence="1">
    <location>
        <position position="33"/>
    </location>
</feature>
<dbReference type="EMBL" id="UINC01157455">
    <property type="protein sequence ID" value="SVD54451.1"/>
    <property type="molecule type" value="Genomic_DNA"/>
</dbReference>
<dbReference type="InterPro" id="IPR013785">
    <property type="entry name" value="Aldolase_TIM"/>
</dbReference>
<sequence>MAATLKELLLAAEYIVAEGESRVILCERGVRNF</sequence>
<protein>
    <submittedName>
        <fullName evidence="1">Uncharacterized protein</fullName>
    </submittedName>
</protein>
<name>A0A382W8L9_9ZZZZ</name>
<organism evidence="1">
    <name type="scientific">marine metagenome</name>
    <dbReference type="NCBI Taxonomy" id="408172"/>
    <lineage>
        <taxon>unclassified sequences</taxon>
        <taxon>metagenomes</taxon>
        <taxon>ecological metagenomes</taxon>
    </lineage>
</organism>